<keyword evidence="4 7" id="KW-0812">Transmembrane</keyword>
<evidence type="ECO:0000256" key="4">
    <source>
        <dbReference type="ARBA" id="ARBA00022692"/>
    </source>
</evidence>
<comment type="subcellular location">
    <subcellularLocation>
        <location evidence="1 7">Cell membrane</location>
        <topology evidence="1 7">Multi-pass membrane protein</topology>
    </subcellularLocation>
</comment>
<keyword evidence="8" id="KW-0966">Cell projection</keyword>
<evidence type="ECO:0000256" key="5">
    <source>
        <dbReference type="ARBA" id="ARBA00022989"/>
    </source>
</evidence>
<evidence type="ECO:0000256" key="1">
    <source>
        <dbReference type="ARBA" id="ARBA00004651"/>
    </source>
</evidence>
<keyword evidence="7" id="KW-0813">Transport</keyword>
<evidence type="ECO:0000256" key="3">
    <source>
        <dbReference type="ARBA" id="ARBA00022475"/>
    </source>
</evidence>
<dbReference type="PANTHER" id="PTHR30161">
    <property type="entry name" value="FLAGELLAR EXPORT PROTEIN, MEMBRANE FLHA SUBUNIT-RELATED"/>
    <property type="match status" value="1"/>
</dbReference>
<dbReference type="Gene3D" id="3.40.50.12790">
    <property type="entry name" value="FHIPEP family, domain 4"/>
    <property type="match status" value="1"/>
</dbReference>
<dbReference type="InterPro" id="IPR042196">
    <property type="entry name" value="FHIPEP_4"/>
</dbReference>
<evidence type="ECO:0000256" key="2">
    <source>
        <dbReference type="ARBA" id="ARBA00008835"/>
    </source>
</evidence>
<dbReference type="NCBIfam" id="TIGR01398">
    <property type="entry name" value="FlhA"/>
    <property type="match status" value="1"/>
</dbReference>
<evidence type="ECO:0000313" key="8">
    <source>
        <dbReference type="EMBL" id="MRX07067.1"/>
    </source>
</evidence>
<keyword evidence="3 7" id="KW-1003">Cell membrane</keyword>
<evidence type="ECO:0000256" key="7">
    <source>
        <dbReference type="RuleBase" id="RU364093"/>
    </source>
</evidence>
<dbReference type="PANTHER" id="PTHR30161:SF1">
    <property type="entry name" value="FLAGELLAR BIOSYNTHESIS PROTEIN FLHA-RELATED"/>
    <property type="match status" value="1"/>
</dbReference>
<keyword evidence="7" id="KW-1005">Bacterial flagellum biogenesis</keyword>
<reference evidence="8 9" key="1">
    <citation type="submission" date="2019-11" db="EMBL/GenBank/DDBJ databases">
        <title>Novel species isolated from a subtropical stream in China.</title>
        <authorList>
            <person name="Lu H."/>
        </authorList>
    </citation>
    <scope>NUCLEOTIDE SEQUENCE [LARGE SCALE GENOMIC DNA]</scope>
    <source>
        <strain evidence="8 9">FT25W</strain>
    </source>
</reference>
<keyword evidence="5 7" id="KW-1133">Transmembrane helix</keyword>
<dbReference type="RefSeq" id="WP_154362168.1">
    <property type="nucleotide sequence ID" value="NZ_WKJM01000003.1"/>
</dbReference>
<feature type="transmembrane region" description="Helical" evidence="7">
    <location>
        <begin position="120"/>
        <end position="143"/>
    </location>
</feature>
<feature type="transmembrane region" description="Helical" evidence="7">
    <location>
        <begin position="254"/>
        <end position="276"/>
    </location>
</feature>
<dbReference type="GO" id="GO:0005886">
    <property type="term" value="C:plasma membrane"/>
    <property type="evidence" value="ECO:0007669"/>
    <property type="project" value="UniProtKB-SubCell"/>
</dbReference>
<dbReference type="AlphaFoldDB" id="A0A6L5QBH4"/>
<evidence type="ECO:0000313" key="9">
    <source>
        <dbReference type="Proteomes" id="UP000481037"/>
    </source>
</evidence>
<feature type="transmembrane region" description="Helical" evidence="7">
    <location>
        <begin position="212"/>
        <end position="234"/>
    </location>
</feature>
<dbReference type="Proteomes" id="UP000481037">
    <property type="component" value="Unassembled WGS sequence"/>
</dbReference>
<dbReference type="EMBL" id="WKJM01000003">
    <property type="protein sequence ID" value="MRX07067.1"/>
    <property type="molecule type" value="Genomic_DNA"/>
</dbReference>
<keyword evidence="9" id="KW-1185">Reference proteome</keyword>
<feature type="transmembrane region" description="Helical" evidence="7">
    <location>
        <begin position="50"/>
        <end position="69"/>
    </location>
</feature>
<proteinExistence type="inferred from homology"/>
<protein>
    <recommendedName>
        <fullName evidence="7">Flagellar biosynthesis protein FlhA</fullName>
    </recommendedName>
</protein>
<gene>
    <name evidence="7 8" type="primary">flhA</name>
    <name evidence="8" type="ORF">GJ697_04370</name>
</gene>
<evidence type="ECO:0000256" key="6">
    <source>
        <dbReference type="ARBA" id="ARBA00023136"/>
    </source>
</evidence>
<keyword evidence="7" id="KW-1006">Bacterial flagellum protein export</keyword>
<comment type="similarity">
    <text evidence="2 7">Belongs to the FHIPEP (flagella/HR/invasion proteins export pore) family.</text>
</comment>
<dbReference type="Pfam" id="PF00771">
    <property type="entry name" value="FHIPEP"/>
    <property type="match status" value="1"/>
</dbReference>
<comment type="caution">
    <text evidence="7">Lacks conserved residue(s) required for the propagation of feature annotation.</text>
</comment>
<organism evidence="8 9">
    <name type="scientific">Duganella alba</name>
    <dbReference type="NCBI Taxonomy" id="2666081"/>
    <lineage>
        <taxon>Bacteria</taxon>
        <taxon>Pseudomonadati</taxon>
        <taxon>Pseudomonadota</taxon>
        <taxon>Betaproteobacteria</taxon>
        <taxon>Burkholderiales</taxon>
        <taxon>Oxalobacteraceae</taxon>
        <taxon>Telluria group</taxon>
        <taxon>Duganella</taxon>
    </lineage>
</organism>
<sequence>MNALSNLKLPPWLQGMANAKNKGSIAAPILIVMLLAMMILPLPAFVLDMFFSFNIALAVIVLLTSLYTVKPLDFMSFPTILLVSTMLRLSLNVASTRVVLTEGHTGADAAGKVIEAFGHFLIGGNYTVGIVVFVILTIINFVVVTKGAGRIAEVGARFALDAMPGKQMAIDADLNAGLIGEADAKKRRSEVSMEAEFYGAMDGASKYVRGDAVAGILVTVINVVGGLLVGLIQHDMVFADALKNYTLLAIGDGLVAQIPSLIISIAAGIVVSRVASDKDIGTQLVGELFSKPEVLYITAGIIGGLGLIPGMPNLVFIMLAGTLGGSAYLMSKKKVEKVAADTAAAEAAAPAAAAASEQEEATWQDIMPVDTLGLEVGYRLIPLVDKTQGGELLKRIKGIRKKFAQEVGFLAPPVHIRDNLELKPSAYRIALKGVEVGTGEAFNGQFLAINPGMATGTLQGMVTTDPAFGLPAVWIDASLRDQAQSMGYTVVDAGTVVATHLNHLITTHASELLGRSEVQSLLDHLGKESPKLVEDLVPKMVSISTLQKVLQNLLMEGVHIRDMRTIIETLAEHAVHTQDPGDLTALVRIALGRAIVQQLFPGSGELSVMTLDNRLERLLMQALAASGPDGAGIEPGLADTIAQQAASAAQQQEALGLTPVLLVPGPLRALLSRFLRRSLPQLKVLSHAEIPESKTIRVTALVGQQPT</sequence>
<dbReference type="PRINTS" id="PR00949">
    <property type="entry name" value="TYPE3IMAPROT"/>
</dbReference>
<dbReference type="InterPro" id="IPR025505">
    <property type="entry name" value="FHIPEP_CS"/>
</dbReference>
<dbReference type="InterPro" id="IPR042194">
    <property type="entry name" value="FHIPEP_1"/>
</dbReference>
<dbReference type="PROSITE" id="PS00994">
    <property type="entry name" value="FHIPEP"/>
    <property type="match status" value="1"/>
</dbReference>
<comment type="function">
    <text evidence="7">Required for formation of the rod structure of the flagellar apparatus. Together with FliI and FliH, may constitute the export apparatus of flagellin.</text>
</comment>
<dbReference type="Gene3D" id="1.10.8.540">
    <property type="entry name" value="FHIPEP family, domain 3"/>
    <property type="match status" value="1"/>
</dbReference>
<name>A0A6L5QBH4_9BURK</name>
<dbReference type="Gene3D" id="3.40.30.60">
    <property type="entry name" value="FHIPEP family, domain 1"/>
    <property type="match status" value="1"/>
</dbReference>
<dbReference type="GO" id="GO:0009306">
    <property type="term" value="P:protein secretion"/>
    <property type="evidence" value="ECO:0007669"/>
    <property type="project" value="InterPro"/>
</dbReference>
<dbReference type="PIRSF" id="PIRSF005419">
    <property type="entry name" value="FlhA"/>
    <property type="match status" value="1"/>
</dbReference>
<dbReference type="GO" id="GO:0044780">
    <property type="term" value="P:bacterial-type flagellum assembly"/>
    <property type="evidence" value="ECO:0007669"/>
    <property type="project" value="InterPro"/>
</dbReference>
<keyword evidence="6 7" id="KW-0472">Membrane</keyword>
<accession>A0A6L5QBH4</accession>
<dbReference type="InterPro" id="IPR042193">
    <property type="entry name" value="FHIPEP_3"/>
</dbReference>
<feature type="transmembrane region" description="Helical" evidence="7">
    <location>
        <begin position="288"/>
        <end position="308"/>
    </location>
</feature>
<feature type="transmembrane region" description="Helical" evidence="7">
    <location>
        <begin position="25"/>
        <end position="44"/>
    </location>
</feature>
<comment type="caution">
    <text evidence="8">The sequence shown here is derived from an EMBL/GenBank/DDBJ whole genome shotgun (WGS) entry which is preliminary data.</text>
</comment>
<keyword evidence="8" id="KW-0282">Flagellum</keyword>
<dbReference type="InterPro" id="IPR006301">
    <property type="entry name" value="FlhA"/>
</dbReference>
<keyword evidence="7" id="KW-0653">Protein transport</keyword>
<dbReference type="InterPro" id="IPR001712">
    <property type="entry name" value="T3SS_FHIPEP"/>
</dbReference>
<keyword evidence="8" id="KW-0969">Cilium</keyword>